<feature type="transmembrane region" description="Helical" evidence="1">
    <location>
        <begin position="6"/>
        <end position="27"/>
    </location>
</feature>
<evidence type="ECO:0000256" key="1">
    <source>
        <dbReference type="SAM" id="Phobius"/>
    </source>
</evidence>
<dbReference type="InterPro" id="IPR009732">
    <property type="entry name" value="DUF1304"/>
</dbReference>
<feature type="transmembrane region" description="Helical" evidence="1">
    <location>
        <begin position="57"/>
        <end position="74"/>
    </location>
</feature>
<feature type="transmembrane region" description="Helical" evidence="1">
    <location>
        <begin position="104"/>
        <end position="125"/>
    </location>
</feature>
<protein>
    <submittedName>
        <fullName evidence="2">DUF1304 domain-containing protein</fullName>
    </submittedName>
</protein>
<keyword evidence="3" id="KW-1185">Reference proteome</keyword>
<keyword evidence="1" id="KW-1133">Transmembrane helix</keyword>
<dbReference type="Pfam" id="PF06993">
    <property type="entry name" value="DUF1304"/>
    <property type="match status" value="1"/>
</dbReference>
<evidence type="ECO:0000313" key="2">
    <source>
        <dbReference type="EMBL" id="GAA2174753.1"/>
    </source>
</evidence>
<keyword evidence="1" id="KW-0472">Membrane</keyword>
<reference evidence="2 3" key="1">
    <citation type="journal article" date="2019" name="Int. J. Syst. Evol. Microbiol.">
        <title>The Global Catalogue of Microorganisms (GCM) 10K type strain sequencing project: providing services to taxonomists for standard genome sequencing and annotation.</title>
        <authorList>
            <consortium name="The Broad Institute Genomics Platform"/>
            <consortium name="The Broad Institute Genome Sequencing Center for Infectious Disease"/>
            <person name="Wu L."/>
            <person name="Ma J."/>
        </authorList>
    </citation>
    <scope>NUCLEOTIDE SEQUENCE [LARGE SCALE GENOMIC DNA]</scope>
    <source>
        <strain evidence="2 3">JCM 14917</strain>
    </source>
</reference>
<dbReference type="EMBL" id="BAAAON010000001">
    <property type="protein sequence ID" value="GAA2174753.1"/>
    <property type="molecule type" value="Genomic_DNA"/>
</dbReference>
<evidence type="ECO:0000313" key="3">
    <source>
        <dbReference type="Proteomes" id="UP001500974"/>
    </source>
</evidence>
<dbReference type="PANTHER" id="PTHR38446:SF1">
    <property type="entry name" value="BLL0914 PROTEIN"/>
    <property type="match status" value="1"/>
</dbReference>
<dbReference type="PANTHER" id="PTHR38446">
    <property type="entry name" value="BLL0914 PROTEIN"/>
    <property type="match status" value="1"/>
</dbReference>
<dbReference type="RefSeq" id="WP_346027908.1">
    <property type="nucleotide sequence ID" value="NZ_BAAAON010000001.1"/>
</dbReference>
<name>A0ABN3ATX4_9MICC</name>
<proteinExistence type="predicted"/>
<organism evidence="2 3">
    <name type="scientific">Arthrobacter parietis</name>
    <dbReference type="NCBI Taxonomy" id="271434"/>
    <lineage>
        <taxon>Bacteria</taxon>
        <taxon>Bacillati</taxon>
        <taxon>Actinomycetota</taxon>
        <taxon>Actinomycetes</taxon>
        <taxon>Micrococcales</taxon>
        <taxon>Micrococcaceae</taxon>
        <taxon>Arthrobacter</taxon>
    </lineage>
</organism>
<accession>A0ABN3ATX4</accession>
<comment type="caution">
    <text evidence="2">The sequence shown here is derived from an EMBL/GenBank/DDBJ whole genome shotgun (WGS) entry which is preliminary data.</text>
</comment>
<feature type="transmembrane region" description="Helical" evidence="1">
    <location>
        <begin position="80"/>
        <end position="99"/>
    </location>
</feature>
<gene>
    <name evidence="2" type="ORF">GCM10009784_14370</name>
</gene>
<keyword evidence="1" id="KW-0812">Transmembrane</keyword>
<dbReference type="Proteomes" id="UP001500974">
    <property type="component" value="Unassembled WGS sequence"/>
</dbReference>
<sequence>MTFPLLSALFAMIAGLLHVYIFVLESVRWRHPSAWRKFGIASQEHADIIRPMAFNQGFYNLFLAAGVIVGLALSGTLVGYGMIVLALAVMVLAAVVLVVTNRTLWIAALVQGAPPLLALLTLPMVQQA</sequence>